<organism evidence="3 4">
    <name type="scientific">Ambrosia artemisiifolia</name>
    <name type="common">Common ragweed</name>
    <dbReference type="NCBI Taxonomy" id="4212"/>
    <lineage>
        <taxon>Eukaryota</taxon>
        <taxon>Viridiplantae</taxon>
        <taxon>Streptophyta</taxon>
        <taxon>Embryophyta</taxon>
        <taxon>Tracheophyta</taxon>
        <taxon>Spermatophyta</taxon>
        <taxon>Magnoliopsida</taxon>
        <taxon>eudicotyledons</taxon>
        <taxon>Gunneridae</taxon>
        <taxon>Pentapetalae</taxon>
        <taxon>asterids</taxon>
        <taxon>campanulids</taxon>
        <taxon>Asterales</taxon>
        <taxon>Asteraceae</taxon>
        <taxon>Asteroideae</taxon>
        <taxon>Heliantheae alliance</taxon>
        <taxon>Heliantheae</taxon>
        <taxon>Ambrosia</taxon>
    </lineage>
</organism>
<evidence type="ECO:0000313" key="3">
    <source>
        <dbReference type="EMBL" id="KAI7733334.1"/>
    </source>
</evidence>
<dbReference type="PANTHER" id="PTHR31087">
    <property type="match status" value="1"/>
</dbReference>
<reference evidence="3" key="1">
    <citation type="submission" date="2022-06" db="EMBL/GenBank/DDBJ databases">
        <title>Uncovering the hologenomic basis of an extraordinary plant invasion.</title>
        <authorList>
            <person name="Bieker V.C."/>
            <person name="Martin M.D."/>
            <person name="Gilbert T."/>
            <person name="Hodgins K."/>
            <person name="Battlay P."/>
            <person name="Petersen B."/>
            <person name="Wilson J."/>
        </authorList>
    </citation>
    <scope>NUCLEOTIDE SEQUENCE</scope>
    <source>
        <strain evidence="3">AA19_3_7</strain>
        <tissue evidence="3">Leaf</tissue>
    </source>
</reference>
<protein>
    <recommendedName>
        <fullName evidence="5">Protein LURP-one-related 15-like protein</fullName>
    </recommendedName>
</protein>
<dbReference type="PANTHER" id="PTHR31087:SF122">
    <property type="entry name" value="TUBBY-LIKE PROTEIN"/>
    <property type="match status" value="1"/>
</dbReference>
<comment type="caution">
    <text evidence="3">The sequence shown here is derived from an EMBL/GenBank/DDBJ whole genome shotgun (WGS) entry which is preliminary data.</text>
</comment>
<name>A0AAD5C1V8_AMBAR</name>
<evidence type="ECO:0000313" key="4">
    <source>
        <dbReference type="Proteomes" id="UP001206925"/>
    </source>
</evidence>
<dbReference type="InterPro" id="IPR038595">
    <property type="entry name" value="LOR_sf"/>
</dbReference>
<evidence type="ECO:0000256" key="1">
    <source>
        <dbReference type="ARBA" id="ARBA00005437"/>
    </source>
</evidence>
<evidence type="ECO:0008006" key="5">
    <source>
        <dbReference type="Google" id="ProtNLM"/>
    </source>
</evidence>
<keyword evidence="4" id="KW-1185">Reference proteome</keyword>
<feature type="transmembrane region" description="Helical" evidence="2">
    <location>
        <begin position="22"/>
        <end position="41"/>
    </location>
</feature>
<keyword evidence="2" id="KW-0812">Transmembrane</keyword>
<keyword evidence="2" id="KW-0472">Membrane</keyword>
<dbReference type="SUPFAM" id="SSF54518">
    <property type="entry name" value="Tubby C-terminal domain-like"/>
    <property type="match status" value="1"/>
</dbReference>
<dbReference type="EMBL" id="JAMZMK010010026">
    <property type="protein sequence ID" value="KAI7733334.1"/>
    <property type="molecule type" value="Genomic_DNA"/>
</dbReference>
<comment type="similarity">
    <text evidence="1">Belongs to the LOR family.</text>
</comment>
<accession>A0AAD5C1V8</accession>
<dbReference type="InterPro" id="IPR007612">
    <property type="entry name" value="LOR"/>
</dbReference>
<dbReference type="Gene3D" id="2.40.160.200">
    <property type="entry name" value="LURP1-related"/>
    <property type="match status" value="1"/>
</dbReference>
<dbReference type="AlphaFoldDB" id="A0AAD5C1V8"/>
<proteinExistence type="inferred from homology"/>
<gene>
    <name evidence="3" type="ORF">M8C21_017001</name>
</gene>
<dbReference type="Proteomes" id="UP001206925">
    <property type="component" value="Unassembled WGS sequence"/>
</dbReference>
<keyword evidence="2" id="KW-1133">Transmembrane helix</keyword>
<sequence>MMAQPSNAPESPPVSVISPQFIVPYQFNIIVYSFSIGNFVITDMNHRILIMVKPCDTTLHSQRLLFDTNETSIALLREKSMSAHDRWNVFRGESNADSDMIFSTVSSHMIQFKTHLNVFLANKASRKDKFDFKIKGSWSKRNCTIYMGDSSTIIAQMHKNDGNHTLFKDKFTVTIYPNVDYSFVVALIAIVDAMENPISSGVVEAAGGGVGGAAGEAVGSFVV</sequence>
<evidence type="ECO:0000256" key="2">
    <source>
        <dbReference type="SAM" id="Phobius"/>
    </source>
</evidence>
<dbReference type="Pfam" id="PF04525">
    <property type="entry name" value="LOR"/>
    <property type="match status" value="1"/>
</dbReference>
<dbReference type="InterPro" id="IPR025659">
    <property type="entry name" value="Tubby-like_C"/>
</dbReference>